<dbReference type="GO" id="GO:0016787">
    <property type="term" value="F:hydrolase activity"/>
    <property type="evidence" value="ECO:0007669"/>
    <property type="project" value="UniProtKB-KW"/>
</dbReference>
<keyword evidence="6" id="KW-0964">Secreted</keyword>
<dbReference type="KEGG" id="nta:107792944"/>
<dbReference type="Pfam" id="PF03283">
    <property type="entry name" value="PAE"/>
    <property type="match status" value="1"/>
</dbReference>
<dbReference type="AlphaFoldDB" id="A0A1S4A273"/>
<accession>A0A1S4A273</accession>
<dbReference type="GO" id="GO:0071555">
    <property type="term" value="P:cell wall organization"/>
    <property type="evidence" value="ECO:0007669"/>
    <property type="project" value="UniProtKB-KW"/>
</dbReference>
<comment type="subcellular location">
    <subcellularLocation>
        <location evidence="2 6">Secreted</location>
        <location evidence="2 6">Cell wall</location>
    </subcellularLocation>
</comment>
<keyword evidence="6" id="KW-0378">Hydrolase</keyword>
<evidence type="ECO:0000256" key="2">
    <source>
        <dbReference type="ARBA" id="ARBA00004191"/>
    </source>
</evidence>
<evidence type="ECO:0000256" key="3">
    <source>
        <dbReference type="ARBA" id="ARBA00005784"/>
    </source>
</evidence>
<dbReference type="EC" id="3.1.1.-" evidence="6"/>
<name>A0A1S4A273_TOBAC</name>
<dbReference type="RefSeq" id="XP_016470694.1">
    <property type="nucleotide sequence ID" value="XM_016615208.1"/>
</dbReference>
<evidence type="ECO:0000256" key="1">
    <source>
        <dbReference type="ARBA" id="ARBA00003534"/>
    </source>
</evidence>
<evidence type="ECO:0000256" key="4">
    <source>
        <dbReference type="ARBA" id="ARBA00022512"/>
    </source>
</evidence>
<evidence type="ECO:0000256" key="6">
    <source>
        <dbReference type="RuleBase" id="RU363114"/>
    </source>
</evidence>
<evidence type="ECO:0000313" key="7">
    <source>
        <dbReference type="RefSeq" id="XP_016470694.1"/>
    </source>
</evidence>
<dbReference type="InterPro" id="IPR004963">
    <property type="entry name" value="PAE/NOTUM"/>
</dbReference>
<proteinExistence type="inferred from homology"/>
<reference evidence="7" key="1">
    <citation type="submission" date="2025-08" db="UniProtKB">
        <authorList>
            <consortium name="RefSeq"/>
        </authorList>
    </citation>
    <scope>IDENTIFICATION</scope>
</reference>
<dbReference type="STRING" id="4097.A0A1S4A273"/>
<comment type="function">
    <text evidence="1 6">Hydrolyzes acetyl esters in homogalacturonan regions of pectin. In type I primary cell wall, galacturonic acid residues of pectin can be acetylated at the O-2 and O-3 positions. Decreasing the degree of acetylation of pectin gels in vitro alters their physical properties.</text>
</comment>
<gene>
    <name evidence="7" type="primary">LOC107792944</name>
</gene>
<dbReference type="OrthoDB" id="1243582at2759"/>
<protein>
    <recommendedName>
        <fullName evidence="6">Pectin acetylesterase</fullName>
        <ecNumber evidence="6">3.1.1.-</ecNumber>
    </recommendedName>
</protein>
<keyword evidence="4 6" id="KW-0134">Cell wall</keyword>
<organism evidence="7">
    <name type="scientific">Nicotiana tabacum</name>
    <name type="common">Common tobacco</name>
    <dbReference type="NCBI Taxonomy" id="4097"/>
    <lineage>
        <taxon>Eukaryota</taxon>
        <taxon>Viridiplantae</taxon>
        <taxon>Streptophyta</taxon>
        <taxon>Embryophyta</taxon>
        <taxon>Tracheophyta</taxon>
        <taxon>Spermatophyta</taxon>
        <taxon>Magnoliopsida</taxon>
        <taxon>eudicotyledons</taxon>
        <taxon>Gunneridae</taxon>
        <taxon>Pentapetalae</taxon>
        <taxon>asterids</taxon>
        <taxon>lamiids</taxon>
        <taxon>Solanales</taxon>
        <taxon>Solanaceae</taxon>
        <taxon>Nicotianoideae</taxon>
        <taxon>Nicotianeae</taxon>
        <taxon>Nicotiana</taxon>
    </lineage>
</organism>
<dbReference type="PaxDb" id="4097-A0A1S4A273"/>
<sequence length="126" mass="14628">MNLHYFSPYTILQINTTIYDGVNTCIEGGNCTATENKLFRDFRLEFLNALPKGNNPKLRGAFIDARNHHTQVQGWWSPKNVTTVKNLNLMKAFGDWYYDRNYTYVIDERDLPISAMNDVKPCDSKK</sequence>
<comment type="similarity">
    <text evidence="3 6">Belongs to the pectinacetylesterase family.</text>
</comment>
<keyword evidence="5 6" id="KW-0961">Cell wall biogenesis/degradation</keyword>
<evidence type="ECO:0000256" key="5">
    <source>
        <dbReference type="ARBA" id="ARBA00023316"/>
    </source>
</evidence>